<proteinExistence type="predicted"/>
<feature type="signal peptide" evidence="1">
    <location>
        <begin position="1"/>
        <end position="39"/>
    </location>
</feature>
<sequence length="334" mass="36482">MRLNLSVLRRTSWPDAALRAVRAGLGLVWLASLAPSAQAQEAAVPVAAGGGGLSAGALRLRALFDEPASDKGFSYFIGLGQHVQRYEERASLSDVRSQVTTRSPMLVAGALYVLGPDLMFSMDSLSTFAPGRGPERWHAGSNPFNGTPLQDTLLQTNQFSLSTNQVLLAGHRRLLPATPWFGTAGLGFRNLNFKRFDFHAGVDQVVDLPTDQTVIEDSAEVLLHAGLSLDSEQVRGAPSHHGLRLTVATPVWRRVENSQFPLQRYSDSFGGWDLSLEGRYSVAVLPQVHVGGWARAATLQRQRIRVPLADGRTSELPRSRLDSLSWGLELLWKL</sequence>
<evidence type="ECO:0008006" key="4">
    <source>
        <dbReference type="Google" id="ProtNLM"/>
    </source>
</evidence>
<keyword evidence="1" id="KW-0732">Signal</keyword>
<accession>A0ABU9B6K8</accession>
<dbReference type="Proteomes" id="UP001368500">
    <property type="component" value="Unassembled WGS sequence"/>
</dbReference>
<evidence type="ECO:0000313" key="2">
    <source>
        <dbReference type="EMBL" id="MEK8025524.1"/>
    </source>
</evidence>
<dbReference type="EMBL" id="JBBUTF010000005">
    <property type="protein sequence ID" value="MEK8025524.1"/>
    <property type="molecule type" value="Genomic_DNA"/>
</dbReference>
<gene>
    <name evidence="2" type="ORF">AACH11_06070</name>
</gene>
<keyword evidence="3" id="KW-1185">Reference proteome</keyword>
<organism evidence="2 3">
    <name type="scientific">Pseudaquabacterium rugosum</name>
    <dbReference type="NCBI Taxonomy" id="2984194"/>
    <lineage>
        <taxon>Bacteria</taxon>
        <taxon>Pseudomonadati</taxon>
        <taxon>Pseudomonadota</taxon>
        <taxon>Betaproteobacteria</taxon>
        <taxon>Burkholderiales</taxon>
        <taxon>Sphaerotilaceae</taxon>
        <taxon>Pseudaquabacterium</taxon>
    </lineage>
</organism>
<evidence type="ECO:0000313" key="3">
    <source>
        <dbReference type="Proteomes" id="UP001368500"/>
    </source>
</evidence>
<protein>
    <recommendedName>
        <fullName evidence="4">Autotransporter outer membrane beta-barrel domain-containing protein</fullName>
    </recommendedName>
</protein>
<reference evidence="2 3" key="1">
    <citation type="submission" date="2024-04" db="EMBL/GenBank/DDBJ databases">
        <title>Novel species of the genus Ideonella isolated from streams.</title>
        <authorList>
            <person name="Lu H."/>
        </authorList>
    </citation>
    <scope>NUCLEOTIDE SEQUENCE [LARGE SCALE GENOMIC DNA]</scope>
    <source>
        <strain evidence="2 3">BYS139W</strain>
    </source>
</reference>
<feature type="chain" id="PRO_5047181813" description="Autotransporter outer membrane beta-barrel domain-containing protein" evidence="1">
    <location>
        <begin position="40"/>
        <end position="334"/>
    </location>
</feature>
<comment type="caution">
    <text evidence="2">The sequence shown here is derived from an EMBL/GenBank/DDBJ whole genome shotgun (WGS) entry which is preliminary data.</text>
</comment>
<name>A0ABU9B6K8_9BURK</name>
<dbReference type="RefSeq" id="WP_341373311.1">
    <property type="nucleotide sequence ID" value="NZ_JBBUTF010000005.1"/>
</dbReference>
<evidence type="ECO:0000256" key="1">
    <source>
        <dbReference type="SAM" id="SignalP"/>
    </source>
</evidence>